<reference evidence="3 4" key="1">
    <citation type="submission" date="2021-11" db="EMBL/GenBank/DDBJ databases">
        <authorList>
            <person name="Liang Q."/>
            <person name="Mou H."/>
            <person name="Liu Z."/>
        </authorList>
    </citation>
    <scope>NUCLEOTIDE SEQUENCE [LARGE SCALE GENOMIC DNA]</scope>
    <source>
        <strain evidence="3 4">CHU3</strain>
    </source>
</reference>
<keyword evidence="1" id="KW-1133">Transmembrane helix</keyword>
<accession>A0ABT2YCW5</accession>
<protein>
    <recommendedName>
        <fullName evidence="5">Secreted protein</fullName>
    </recommendedName>
</protein>
<gene>
    <name evidence="3" type="ORF">LNV07_07100</name>
</gene>
<keyword evidence="1" id="KW-0472">Membrane</keyword>
<dbReference type="EMBL" id="JAJIRN010000003">
    <property type="protein sequence ID" value="MCV2367861.1"/>
    <property type="molecule type" value="Genomic_DNA"/>
</dbReference>
<evidence type="ECO:0000313" key="3">
    <source>
        <dbReference type="EMBL" id="MCV2367861.1"/>
    </source>
</evidence>
<evidence type="ECO:0000313" key="4">
    <source>
        <dbReference type="Proteomes" id="UP001209701"/>
    </source>
</evidence>
<organism evidence="3 4">
    <name type="scientific">Roseateles oligotrophus</name>
    <dbReference type="NCBI Taxonomy" id="1769250"/>
    <lineage>
        <taxon>Bacteria</taxon>
        <taxon>Pseudomonadati</taxon>
        <taxon>Pseudomonadota</taxon>
        <taxon>Betaproteobacteria</taxon>
        <taxon>Burkholderiales</taxon>
        <taxon>Sphaerotilaceae</taxon>
        <taxon>Roseateles</taxon>
    </lineage>
</organism>
<feature type="signal peptide" evidence="2">
    <location>
        <begin position="1"/>
        <end position="29"/>
    </location>
</feature>
<sequence>MNHYFLFKRLVAASLLSVLLGLGTPTALAHGPDGDHAEPSAGASTLAGGARLEAKSELFELVARLQGDHLSILIDRYASNEPVLKAAVELESGALKAKAKFRAEQGDYAVDDPALLKLLATPGEHALLITIMAGDEADLLEGVLRTAAAGAAGLDHDTEYGHGKPWLPIWARWLGGAALLLLTLLVWAWRRKAKQATKFAGEQA</sequence>
<dbReference type="Proteomes" id="UP001209701">
    <property type="component" value="Unassembled WGS sequence"/>
</dbReference>
<evidence type="ECO:0000256" key="1">
    <source>
        <dbReference type="SAM" id="Phobius"/>
    </source>
</evidence>
<name>A0ABT2YCW5_9BURK</name>
<proteinExistence type="predicted"/>
<keyword evidence="4" id="KW-1185">Reference proteome</keyword>
<feature type="transmembrane region" description="Helical" evidence="1">
    <location>
        <begin position="169"/>
        <end position="189"/>
    </location>
</feature>
<keyword evidence="1" id="KW-0812">Transmembrane</keyword>
<keyword evidence="2" id="KW-0732">Signal</keyword>
<evidence type="ECO:0000256" key="2">
    <source>
        <dbReference type="SAM" id="SignalP"/>
    </source>
</evidence>
<evidence type="ECO:0008006" key="5">
    <source>
        <dbReference type="Google" id="ProtNLM"/>
    </source>
</evidence>
<comment type="caution">
    <text evidence="3">The sequence shown here is derived from an EMBL/GenBank/DDBJ whole genome shotgun (WGS) entry which is preliminary data.</text>
</comment>
<dbReference type="RefSeq" id="WP_263570486.1">
    <property type="nucleotide sequence ID" value="NZ_JAJIRN010000003.1"/>
</dbReference>
<feature type="chain" id="PRO_5046546958" description="Secreted protein" evidence="2">
    <location>
        <begin position="30"/>
        <end position="204"/>
    </location>
</feature>